<dbReference type="Proteomes" id="UP000482155">
    <property type="component" value="Unassembled WGS sequence"/>
</dbReference>
<keyword evidence="1" id="KW-0378">Hydrolase</keyword>
<evidence type="ECO:0000313" key="2">
    <source>
        <dbReference type="Proteomes" id="UP000482155"/>
    </source>
</evidence>
<dbReference type="InterPro" id="IPR029058">
    <property type="entry name" value="AB_hydrolase_fold"/>
</dbReference>
<gene>
    <name evidence="1" type="ORF">G3574_18145</name>
</gene>
<organism evidence="1 2">
    <name type="scientific">Noviherbaspirillum galbum</name>
    <dbReference type="NCBI Taxonomy" id="2709383"/>
    <lineage>
        <taxon>Bacteria</taxon>
        <taxon>Pseudomonadati</taxon>
        <taxon>Pseudomonadota</taxon>
        <taxon>Betaproteobacteria</taxon>
        <taxon>Burkholderiales</taxon>
        <taxon>Oxalobacteraceae</taxon>
        <taxon>Noviherbaspirillum</taxon>
    </lineage>
</organism>
<proteinExistence type="predicted"/>
<dbReference type="SUPFAM" id="SSF53474">
    <property type="entry name" value="alpha/beta-Hydrolases"/>
    <property type="match status" value="1"/>
</dbReference>
<accession>A0A6B3SR62</accession>
<reference evidence="1 2" key="1">
    <citation type="submission" date="2020-02" db="EMBL/GenBank/DDBJ databases">
        <authorList>
            <person name="Kim M.K."/>
        </authorList>
    </citation>
    <scope>NUCLEOTIDE SEQUENCE [LARGE SCALE GENOMIC DNA]</scope>
    <source>
        <strain evidence="1 2">17J57-3</strain>
    </source>
</reference>
<dbReference type="EMBL" id="JAAIVB010000065">
    <property type="protein sequence ID" value="NEX63008.1"/>
    <property type="molecule type" value="Genomic_DNA"/>
</dbReference>
<dbReference type="AlphaFoldDB" id="A0A6B3SR62"/>
<comment type="caution">
    <text evidence="1">The sequence shown here is derived from an EMBL/GenBank/DDBJ whole genome shotgun (WGS) entry which is preliminary data.</text>
</comment>
<dbReference type="RefSeq" id="WP_163966309.1">
    <property type="nucleotide sequence ID" value="NZ_JAAIVB010000065.1"/>
</dbReference>
<keyword evidence="2" id="KW-1185">Reference proteome</keyword>
<dbReference type="Gene3D" id="3.40.50.1820">
    <property type="entry name" value="alpha/beta hydrolase"/>
    <property type="match status" value="1"/>
</dbReference>
<protein>
    <submittedName>
        <fullName evidence="1">Alpha/beta hydrolase</fullName>
    </submittedName>
</protein>
<evidence type="ECO:0000313" key="1">
    <source>
        <dbReference type="EMBL" id="NEX63008.1"/>
    </source>
</evidence>
<name>A0A6B3SR62_9BURK</name>
<dbReference type="GO" id="GO:0016787">
    <property type="term" value="F:hydrolase activity"/>
    <property type="evidence" value="ECO:0007669"/>
    <property type="project" value="UniProtKB-KW"/>
</dbReference>
<sequence length="227" mass="25341">MMPSSTLLLALEPYHAVCNFIAGHSWVNDALPQGDGHPVLVYPGLGVSGTSTTELRTRLSRLGYQVYDWELGVGVWPCTAFDTWLGLLEGQLLRIRRAHDSKVSLVGWSLGGLYARELAKRFHDDVRQVITLGTPIRDVITEVDRMWVGAAPMRSFFDPTLPDRFARSPSVRCASIYSRTDGLIDWRNCIDHGLAEERNIEIRGVSHFGLVHHPDVLRAISVLLAEP</sequence>